<organism evidence="4 5">
    <name type="scientific">Rippkaea orientalis (strain PCC 8801 / RF-1)</name>
    <name type="common">Cyanothece sp. (strain PCC 8801)</name>
    <dbReference type="NCBI Taxonomy" id="41431"/>
    <lineage>
        <taxon>Bacteria</taxon>
        <taxon>Bacillati</taxon>
        <taxon>Cyanobacteriota</taxon>
        <taxon>Cyanophyceae</taxon>
        <taxon>Oscillatoriophycideae</taxon>
        <taxon>Chroococcales</taxon>
        <taxon>Aphanothecaceae</taxon>
        <taxon>Rippkaea</taxon>
        <taxon>Rippkaea orientalis</taxon>
    </lineage>
</organism>
<evidence type="ECO:0000256" key="3">
    <source>
        <dbReference type="PROSITE-ProRule" id="PRU00339"/>
    </source>
</evidence>
<dbReference type="PROSITE" id="PS50293">
    <property type="entry name" value="TPR_REGION"/>
    <property type="match status" value="1"/>
</dbReference>
<reference evidence="5" key="1">
    <citation type="journal article" date="2011" name="MBio">
        <title>Novel metabolic attributes of the genus Cyanothece, comprising a group of unicellular nitrogen-fixing Cyanobacteria.</title>
        <authorList>
            <person name="Bandyopadhyay A."/>
            <person name="Elvitigala T."/>
            <person name="Welsh E."/>
            <person name="Stockel J."/>
            <person name="Liberton M."/>
            <person name="Min H."/>
            <person name="Sherman L.A."/>
            <person name="Pakrasi H.B."/>
        </authorList>
    </citation>
    <scope>NUCLEOTIDE SEQUENCE [LARGE SCALE GENOMIC DNA]</scope>
    <source>
        <strain evidence="5">PCC 8801</strain>
    </source>
</reference>
<evidence type="ECO:0000313" key="5">
    <source>
        <dbReference type="Proteomes" id="UP000008204"/>
    </source>
</evidence>
<dbReference type="eggNOG" id="COG0457">
    <property type="taxonomic scope" value="Bacteria"/>
</dbReference>
<name>B7JXS9_RIPO1</name>
<dbReference type="KEGG" id="cyp:PCC8801_1850"/>
<proteinExistence type="predicted"/>
<keyword evidence="2 3" id="KW-0802">TPR repeat</keyword>
<keyword evidence="5" id="KW-1185">Reference proteome</keyword>
<keyword evidence="1" id="KW-0677">Repeat</keyword>
<protein>
    <submittedName>
        <fullName evidence="4">TPR repeat-containing protein</fullName>
    </submittedName>
</protein>
<accession>B7JXS9</accession>
<dbReference type="InterPro" id="IPR051685">
    <property type="entry name" value="Ycf3/AcsC/BcsC/TPR_MFPF"/>
</dbReference>
<dbReference type="PANTHER" id="PTHR44943:SF8">
    <property type="entry name" value="TPR REPEAT-CONTAINING PROTEIN MJ0263"/>
    <property type="match status" value="1"/>
</dbReference>
<sequence length="123" mass="14124">MGRYEEAIASYDKGLEFKPDDDAAWNNRGIALGNLGRYEEAIASFDKALEINPNNANIYYNKACSYSLQNNLELAIQNLQQAIKLDEQYREMAKTDQDVDNIRDHELFQTLINLYTSNGKNHE</sequence>
<feature type="repeat" description="TPR" evidence="3">
    <location>
        <begin position="56"/>
        <end position="89"/>
    </location>
</feature>
<dbReference type="Gene3D" id="1.25.40.10">
    <property type="entry name" value="Tetratricopeptide repeat domain"/>
    <property type="match status" value="1"/>
</dbReference>
<dbReference type="PROSITE" id="PS50005">
    <property type="entry name" value="TPR"/>
    <property type="match status" value="2"/>
</dbReference>
<dbReference type="RefSeq" id="WP_012595165.1">
    <property type="nucleotide sequence ID" value="NC_011726.1"/>
</dbReference>
<dbReference type="SUPFAM" id="SSF48452">
    <property type="entry name" value="TPR-like"/>
    <property type="match status" value="1"/>
</dbReference>
<evidence type="ECO:0000256" key="2">
    <source>
        <dbReference type="ARBA" id="ARBA00022803"/>
    </source>
</evidence>
<dbReference type="Pfam" id="PF13181">
    <property type="entry name" value="TPR_8"/>
    <property type="match status" value="1"/>
</dbReference>
<dbReference type="EMBL" id="CP001287">
    <property type="protein sequence ID" value="ACK65893.1"/>
    <property type="molecule type" value="Genomic_DNA"/>
</dbReference>
<evidence type="ECO:0000313" key="4">
    <source>
        <dbReference type="EMBL" id="ACK65893.1"/>
    </source>
</evidence>
<dbReference type="Pfam" id="PF00515">
    <property type="entry name" value="TPR_1"/>
    <property type="match status" value="2"/>
</dbReference>
<dbReference type="HOGENOM" id="CLU_2011453_0_0_3"/>
<dbReference type="NCBIfam" id="NF047558">
    <property type="entry name" value="TPR_END_plus"/>
    <property type="match status" value="1"/>
</dbReference>
<dbReference type="InterPro" id="IPR011990">
    <property type="entry name" value="TPR-like_helical_dom_sf"/>
</dbReference>
<gene>
    <name evidence="4" type="ordered locus">PCC8801_1850</name>
</gene>
<dbReference type="Proteomes" id="UP000008204">
    <property type="component" value="Chromosome"/>
</dbReference>
<dbReference type="SMART" id="SM00028">
    <property type="entry name" value="TPR"/>
    <property type="match status" value="2"/>
</dbReference>
<evidence type="ECO:0000256" key="1">
    <source>
        <dbReference type="ARBA" id="ARBA00022737"/>
    </source>
</evidence>
<dbReference type="AlphaFoldDB" id="B7JXS9"/>
<dbReference type="InterPro" id="IPR019734">
    <property type="entry name" value="TPR_rpt"/>
</dbReference>
<dbReference type="PANTHER" id="PTHR44943">
    <property type="entry name" value="CELLULOSE SYNTHASE OPERON PROTEIN C"/>
    <property type="match status" value="1"/>
</dbReference>
<feature type="repeat" description="TPR" evidence="3">
    <location>
        <begin position="22"/>
        <end position="55"/>
    </location>
</feature>
<dbReference type="STRING" id="41431.PCC8801_1850"/>